<protein>
    <recommendedName>
        <fullName evidence="2">non-specific serine/threonine protein kinase</fullName>
        <ecNumber evidence="2">2.7.11.1</ecNumber>
    </recommendedName>
</protein>
<feature type="binding site" evidence="14">
    <location>
        <position position="484"/>
    </location>
    <ligand>
        <name>ATP</name>
        <dbReference type="ChEBI" id="CHEBI:30616"/>
    </ligand>
</feature>
<evidence type="ECO:0000256" key="9">
    <source>
        <dbReference type="ARBA" id="ARBA00022840"/>
    </source>
</evidence>
<evidence type="ECO:0000256" key="13">
    <source>
        <dbReference type="ARBA" id="ARBA00048679"/>
    </source>
</evidence>
<feature type="compositionally biased region" description="Low complexity" evidence="15">
    <location>
        <begin position="289"/>
        <end position="301"/>
    </location>
</feature>
<comment type="caution">
    <text evidence="18">The sequence shown here is derived from an EMBL/GenBank/DDBJ whole genome shotgun (WGS) entry which is preliminary data.</text>
</comment>
<evidence type="ECO:0000256" key="15">
    <source>
        <dbReference type="SAM" id="MobiDB-lite"/>
    </source>
</evidence>
<keyword evidence="3" id="KW-1003">Cell membrane</keyword>
<proteinExistence type="predicted"/>
<evidence type="ECO:0000256" key="4">
    <source>
        <dbReference type="ARBA" id="ARBA00022527"/>
    </source>
</evidence>
<feature type="compositionally biased region" description="Pro residues" evidence="15">
    <location>
        <begin position="249"/>
        <end position="288"/>
    </location>
</feature>
<feature type="compositionally biased region" description="Low complexity" evidence="15">
    <location>
        <begin position="65"/>
        <end position="94"/>
    </location>
</feature>
<feature type="compositionally biased region" description="Pro residues" evidence="15">
    <location>
        <begin position="302"/>
        <end position="332"/>
    </location>
</feature>
<dbReference type="OrthoDB" id="4062651at2759"/>
<evidence type="ECO:0000256" key="16">
    <source>
        <dbReference type="SAM" id="Phobius"/>
    </source>
</evidence>
<evidence type="ECO:0000256" key="7">
    <source>
        <dbReference type="ARBA" id="ARBA00022741"/>
    </source>
</evidence>
<keyword evidence="11 16" id="KW-0472">Membrane</keyword>
<dbReference type="InterPro" id="IPR000719">
    <property type="entry name" value="Prot_kinase_dom"/>
</dbReference>
<keyword evidence="10 16" id="KW-1133">Transmembrane helix</keyword>
<dbReference type="InterPro" id="IPR001245">
    <property type="entry name" value="Ser-Thr/Tyr_kinase_cat_dom"/>
</dbReference>
<dbReference type="InterPro" id="IPR047117">
    <property type="entry name" value="PERK1-13-like"/>
</dbReference>
<keyword evidence="9 14" id="KW-0067">ATP-binding</keyword>
<evidence type="ECO:0000256" key="5">
    <source>
        <dbReference type="ARBA" id="ARBA00022679"/>
    </source>
</evidence>
<feature type="compositionally biased region" description="Polar residues" evidence="15">
    <location>
        <begin position="409"/>
        <end position="424"/>
    </location>
</feature>
<feature type="non-terminal residue" evidence="18">
    <location>
        <position position="1"/>
    </location>
</feature>
<keyword evidence="7 14" id="KW-0547">Nucleotide-binding</keyword>
<sequence>MLRLILKENCEVAFLGVPFTWFWIWDPTPQSVKNAFKWEKITIQIQPTQSLEFWFVLRLARDMSAASPSPASSSAAPPPSSNNTSPSPSTSTPTPTTPPLQQPPSSPSPPPTTPPPAAPPSPPPPPRSPPPSVSGTSPPLAPPPSPPLSPPPSSPAAPPPSSSPPPPPPLAPVPSRSPSPPSLPSNPPDNTSPPPPPQPSAPPPNNTSTPPPPPPQSNSPPPPATTLPPSPQNLPPPPAAPPSRNTTRSPPPVNSPPPPGAVPPQRSSPPPAPAPSTPPSRISPPPTPSSQQAPPSNSTPNSSPPSPPSNSTPNSSPPSPPSSTQLVPPPPSRVSTPPQNGTENSSPGGGGGGIGIGGVVGISVAAILLLGFIGVFIWCTKRQKKKVPVNGGYVMPSNLVSSPDSDSSFLKTHSSAPLVQSGSGSDAVYTPSDPGGLGHSRSWFSYEELIKATNGFSTQNLLGEGGFGCVYKGHLPDGREIAVKQLKIGGGQGEREFKAEVEIISRIHHRHLVSLVGYCIQDSRRLLVYDYVPNNTLYFHLHGEGQPALEWANRVKIAAGAARGIAYLHEDCNPRIIHRDIKSSNILLDYNYEARVSDFGLAKLALDANTHITTRVMGTFGYVAPEYASSGKLTEKSDVYSFGVVLLELITGRKPVDVSQPLGDESLVEWARPLLSHAIDTEEFDSLADPRLEKNYVESELYCMIEVAAACVRHSAAKRPRMGQVVRAFDSLAGSDLTNGMRLGESEVFDSAQQSEEIRLFRRMAFGSQNYSTDFFSHASLNP</sequence>
<dbReference type="GO" id="GO:0005524">
    <property type="term" value="F:ATP binding"/>
    <property type="evidence" value="ECO:0007669"/>
    <property type="project" value="UniProtKB-UniRule"/>
</dbReference>
<feature type="domain" description="Protein kinase" evidence="17">
    <location>
        <begin position="456"/>
        <end position="732"/>
    </location>
</feature>
<evidence type="ECO:0000256" key="14">
    <source>
        <dbReference type="PROSITE-ProRule" id="PRU10141"/>
    </source>
</evidence>
<feature type="compositionally biased region" description="Pro residues" evidence="15">
    <location>
        <begin position="95"/>
        <end position="132"/>
    </location>
</feature>
<keyword evidence="4" id="KW-0723">Serine/threonine-protein kinase</keyword>
<dbReference type="SMART" id="SM00220">
    <property type="entry name" value="S_TKc"/>
    <property type="match status" value="1"/>
</dbReference>
<feature type="transmembrane region" description="Helical" evidence="16">
    <location>
        <begin position="354"/>
        <end position="378"/>
    </location>
</feature>
<gene>
    <name evidence="18" type="primary">PERK9</name>
    <name evidence="18" type="ORF">CR513_51043</name>
</gene>
<dbReference type="InterPro" id="IPR017441">
    <property type="entry name" value="Protein_kinase_ATP_BS"/>
</dbReference>
<evidence type="ECO:0000256" key="6">
    <source>
        <dbReference type="ARBA" id="ARBA00022692"/>
    </source>
</evidence>
<keyword evidence="5" id="KW-0808">Transferase</keyword>
<dbReference type="Pfam" id="PF07714">
    <property type="entry name" value="PK_Tyr_Ser-Thr"/>
    <property type="match status" value="1"/>
</dbReference>
<reference evidence="18" key="1">
    <citation type="submission" date="2018-05" db="EMBL/GenBank/DDBJ databases">
        <title>Draft genome of Mucuna pruriens seed.</title>
        <authorList>
            <person name="Nnadi N.E."/>
            <person name="Vos R."/>
            <person name="Hasami M.H."/>
            <person name="Devisetty U.K."/>
            <person name="Aguiy J.C."/>
        </authorList>
    </citation>
    <scope>NUCLEOTIDE SEQUENCE [LARGE SCALE GENOMIC DNA]</scope>
    <source>
        <strain evidence="18">JCA_2017</strain>
    </source>
</reference>
<comment type="catalytic activity">
    <reaction evidence="13">
        <text>L-seryl-[protein] + ATP = O-phospho-L-seryl-[protein] + ADP + H(+)</text>
        <dbReference type="Rhea" id="RHEA:17989"/>
        <dbReference type="Rhea" id="RHEA-COMP:9863"/>
        <dbReference type="Rhea" id="RHEA-COMP:11604"/>
        <dbReference type="ChEBI" id="CHEBI:15378"/>
        <dbReference type="ChEBI" id="CHEBI:29999"/>
        <dbReference type="ChEBI" id="CHEBI:30616"/>
        <dbReference type="ChEBI" id="CHEBI:83421"/>
        <dbReference type="ChEBI" id="CHEBI:456216"/>
        <dbReference type="EC" id="2.7.11.1"/>
    </reaction>
</comment>
<dbReference type="InterPro" id="IPR008271">
    <property type="entry name" value="Ser/Thr_kinase_AS"/>
</dbReference>
<feature type="compositionally biased region" description="Pro residues" evidence="15">
    <location>
        <begin position="139"/>
        <end position="241"/>
    </location>
</feature>
<feature type="region of interest" description="Disordered" evidence="15">
    <location>
        <begin position="65"/>
        <end position="350"/>
    </location>
</feature>
<evidence type="ECO:0000256" key="3">
    <source>
        <dbReference type="ARBA" id="ARBA00022475"/>
    </source>
</evidence>
<dbReference type="PROSITE" id="PS00107">
    <property type="entry name" value="PROTEIN_KINASE_ATP"/>
    <property type="match status" value="1"/>
</dbReference>
<evidence type="ECO:0000256" key="11">
    <source>
        <dbReference type="ARBA" id="ARBA00023136"/>
    </source>
</evidence>
<dbReference type="Gene3D" id="3.30.200.20">
    <property type="entry name" value="Phosphorylase Kinase, domain 1"/>
    <property type="match status" value="1"/>
</dbReference>
<dbReference type="SUPFAM" id="SSF56112">
    <property type="entry name" value="Protein kinase-like (PK-like)"/>
    <property type="match status" value="1"/>
</dbReference>
<evidence type="ECO:0000313" key="18">
    <source>
        <dbReference type="EMBL" id="RDX69789.1"/>
    </source>
</evidence>
<evidence type="ECO:0000256" key="8">
    <source>
        <dbReference type="ARBA" id="ARBA00022777"/>
    </source>
</evidence>
<evidence type="ECO:0000256" key="1">
    <source>
        <dbReference type="ARBA" id="ARBA00004162"/>
    </source>
</evidence>
<dbReference type="PANTHER" id="PTHR47982:SF45">
    <property type="entry name" value="NON-SPECIFIC SERINE_THREONINE PROTEIN KINASE"/>
    <property type="match status" value="1"/>
</dbReference>
<keyword evidence="6 16" id="KW-0812">Transmembrane</keyword>
<comment type="catalytic activity">
    <reaction evidence="12">
        <text>L-threonyl-[protein] + ATP = O-phospho-L-threonyl-[protein] + ADP + H(+)</text>
        <dbReference type="Rhea" id="RHEA:46608"/>
        <dbReference type="Rhea" id="RHEA-COMP:11060"/>
        <dbReference type="Rhea" id="RHEA-COMP:11605"/>
        <dbReference type="ChEBI" id="CHEBI:15378"/>
        <dbReference type="ChEBI" id="CHEBI:30013"/>
        <dbReference type="ChEBI" id="CHEBI:30616"/>
        <dbReference type="ChEBI" id="CHEBI:61977"/>
        <dbReference type="ChEBI" id="CHEBI:456216"/>
        <dbReference type="EC" id="2.7.11.1"/>
    </reaction>
</comment>
<dbReference type="AlphaFoldDB" id="A0A371EUZ8"/>
<dbReference type="PROSITE" id="PS00108">
    <property type="entry name" value="PROTEIN_KINASE_ST"/>
    <property type="match status" value="1"/>
</dbReference>
<dbReference type="CDD" id="cd14066">
    <property type="entry name" value="STKc_IRAK"/>
    <property type="match status" value="1"/>
</dbReference>
<dbReference type="Gene3D" id="1.10.510.10">
    <property type="entry name" value="Transferase(Phosphotransferase) domain 1"/>
    <property type="match status" value="1"/>
</dbReference>
<dbReference type="EC" id="2.7.11.1" evidence="2"/>
<name>A0A371EUZ8_MUCPR</name>
<organism evidence="18 19">
    <name type="scientific">Mucuna pruriens</name>
    <name type="common">Velvet bean</name>
    <name type="synonym">Dolichos pruriens</name>
    <dbReference type="NCBI Taxonomy" id="157652"/>
    <lineage>
        <taxon>Eukaryota</taxon>
        <taxon>Viridiplantae</taxon>
        <taxon>Streptophyta</taxon>
        <taxon>Embryophyta</taxon>
        <taxon>Tracheophyta</taxon>
        <taxon>Spermatophyta</taxon>
        <taxon>Magnoliopsida</taxon>
        <taxon>eudicotyledons</taxon>
        <taxon>Gunneridae</taxon>
        <taxon>Pentapetalae</taxon>
        <taxon>rosids</taxon>
        <taxon>fabids</taxon>
        <taxon>Fabales</taxon>
        <taxon>Fabaceae</taxon>
        <taxon>Papilionoideae</taxon>
        <taxon>50 kb inversion clade</taxon>
        <taxon>NPAAA clade</taxon>
        <taxon>indigoferoid/millettioid clade</taxon>
        <taxon>Phaseoleae</taxon>
        <taxon>Mucuna</taxon>
    </lineage>
</organism>
<dbReference type="FunFam" id="1.10.510.10:FF:000173">
    <property type="entry name" value="proline-rich receptor-like protein kinase PERK8"/>
    <property type="match status" value="1"/>
</dbReference>
<keyword evidence="8" id="KW-0418">Kinase</keyword>
<evidence type="ECO:0000256" key="10">
    <source>
        <dbReference type="ARBA" id="ARBA00022989"/>
    </source>
</evidence>
<dbReference type="GO" id="GO:0004674">
    <property type="term" value="F:protein serine/threonine kinase activity"/>
    <property type="evidence" value="ECO:0007669"/>
    <property type="project" value="UniProtKB-KW"/>
</dbReference>
<accession>A0A371EUZ8</accession>
<evidence type="ECO:0000259" key="17">
    <source>
        <dbReference type="PROSITE" id="PS50011"/>
    </source>
</evidence>
<dbReference type="Proteomes" id="UP000257109">
    <property type="component" value="Unassembled WGS sequence"/>
</dbReference>
<dbReference type="InterPro" id="IPR011009">
    <property type="entry name" value="Kinase-like_dom_sf"/>
</dbReference>
<dbReference type="GO" id="GO:0005886">
    <property type="term" value="C:plasma membrane"/>
    <property type="evidence" value="ECO:0007669"/>
    <property type="project" value="UniProtKB-SubCell"/>
</dbReference>
<evidence type="ECO:0000256" key="12">
    <source>
        <dbReference type="ARBA" id="ARBA00047899"/>
    </source>
</evidence>
<evidence type="ECO:0000313" key="19">
    <source>
        <dbReference type="Proteomes" id="UP000257109"/>
    </source>
</evidence>
<comment type="subcellular location">
    <subcellularLocation>
        <location evidence="1">Cell membrane</location>
        <topology evidence="1">Single-pass membrane protein</topology>
    </subcellularLocation>
</comment>
<keyword evidence="19" id="KW-1185">Reference proteome</keyword>
<dbReference type="FunFam" id="3.30.200.20:FF:000212">
    <property type="entry name" value="Proline-rich receptor-like protein kinase PERK8"/>
    <property type="match status" value="1"/>
</dbReference>
<dbReference type="PANTHER" id="PTHR47982">
    <property type="entry name" value="PROLINE-RICH RECEPTOR-LIKE PROTEIN KINASE PERK4"/>
    <property type="match status" value="1"/>
</dbReference>
<feature type="region of interest" description="Disordered" evidence="15">
    <location>
        <begin position="404"/>
        <end position="427"/>
    </location>
</feature>
<dbReference type="STRING" id="157652.A0A371EUZ8"/>
<dbReference type="PROSITE" id="PS50011">
    <property type="entry name" value="PROTEIN_KINASE_DOM"/>
    <property type="match status" value="1"/>
</dbReference>
<evidence type="ECO:0000256" key="2">
    <source>
        <dbReference type="ARBA" id="ARBA00012513"/>
    </source>
</evidence>
<dbReference type="EMBL" id="QJKJ01011956">
    <property type="protein sequence ID" value="RDX69789.1"/>
    <property type="molecule type" value="Genomic_DNA"/>
</dbReference>